<dbReference type="RefSeq" id="WP_100677711.1">
    <property type="nucleotide sequence ID" value="NZ_NIPO01000001.1"/>
</dbReference>
<dbReference type="PANTHER" id="PTHR46124">
    <property type="entry name" value="D-AMINOACYL-TRNA DEACYLASE"/>
    <property type="match status" value="1"/>
</dbReference>
<dbReference type="PANTHER" id="PTHR46124:SF3">
    <property type="entry name" value="HYDROLASE"/>
    <property type="match status" value="1"/>
</dbReference>
<dbReference type="GO" id="GO:0016788">
    <property type="term" value="F:hydrolase activity, acting on ester bonds"/>
    <property type="evidence" value="ECO:0007669"/>
    <property type="project" value="InterPro"/>
</dbReference>
<proteinExistence type="predicted"/>
<gene>
    <name evidence="1" type="ORF">CDL10_06150</name>
</gene>
<sequence>MWINIHTHRPEKERDIFEIVNKFPEDNISGEEYFSVGIHPWYINENWQKQLDLVREKIALKNCLAVGECGLDKLSKIPIEIQKEVFIHQLDIAQTLNKPLIIHCVRAYQELMEICSAKKINIPVVIHGFAKNTPLANQLLQKGFYLSFGKMLLHSPNLQETFVNCPENRLFFETDNAKTDIQSIYRMAEKLKGKCLKNQLKENVNRVFQLNLHPNLKK</sequence>
<dbReference type="OrthoDB" id="664222at2"/>
<protein>
    <recommendedName>
        <fullName evidence="3">Hydrolase TatD</fullName>
    </recommendedName>
</protein>
<dbReference type="InterPro" id="IPR032466">
    <property type="entry name" value="Metal_Hydrolase"/>
</dbReference>
<evidence type="ECO:0008006" key="3">
    <source>
        <dbReference type="Google" id="ProtNLM"/>
    </source>
</evidence>
<reference evidence="1 2" key="1">
    <citation type="submission" date="2017-06" db="EMBL/GenBank/DDBJ databases">
        <title>Description of Avrilella dinanensis gen. nov. sp. nov.</title>
        <authorList>
            <person name="Leyer C."/>
            <person name="Sassi M."/>
            <person name="Minet J."/>
            <person name="Kayal S."/>
            <person name="Cattoir V."/>
        </authorList>
    </citation>
    <scope>NUCLEOTIDE SEQUENCE [LARGE SCALE GENOMIC DNA]</scope>
    <source>
        <strain evidence="1 2">UR159</strain>
    </source>
</reference>
<dbReference type="AlphaFoldDB" id="A0A2M9R5K7"/>
<accession>A0A2M9R5K7</accession>
<comment type="caution">
    <text evidence="1">The sequence shown here is derived from an EMBL/GenBank/DDBJ whole genome shotgun (WGS) entry which is preliminary data.</text>
</comment>
<dbReference type="EMBL" id="NIPO01000001">
    <property type="protein sequence ID" value="PJR04148.1"/>
    <property type="molecule type" value="Genomic_DNA"/>
</dbReference>
<dbReference type="GO" id="GO:0005829">
    <property type="term" value="C:cytosol"/>
    <property type="evidence" value="ECO:0007669"/>
    <property type="project" value="TreeGrafter"/>
</dbReference>
<organism evidence="1 2">
    <name type="scientific">Avrilella dinanensis</name>
    <dbReference type="NCBI Taxonomy" id="2008672"/>
    <lineage>
        <taxon>Bacteria</taxon>
        <taxon>Pseudomonadati</taxon>
        <taxon>Bacteroidota</taxon>
        <taxon>Flavobacteriia</taxon>
        <taxon>Flavobacteriales</taxon>
        <taxon>Flavobacteriaceae</taxon>
        <taxon>Avrilella</taxon>
    </lineage>
</organism>
<evidence type="ECO:0000313" key="1">
    <source>
        <dbReference type="EMBL" id="PJR04148.1"/>
    </source>
</evidence>
<dbReference type="Pfam" id="PF01026">
    <property type="entry name" value="TatD_DNase"/>
    <property type="match status" value="1"/>
</dbReference>
<dbReference type="Gene3D" id="3.20.20.140">
    <property type="entry name" value="Metal-dependent hydrolases"/>
    <property type="match status" value="1"/>
</dbReference>
<dbReference type="Proteomes" id="UP000231960">
    <property type="component" value="Unassembled WGS sequence"/>
</dbReference>
<dbReference type="InterPro" id="IPR001130">
    <property type="entry name" value="TatD-like"/>
</dbReference>
<keyword evidence="2" id="KW-1185">Reference proteome</keyword>
<name>A0A2M9R5K7_9FLAO</name>
<evidence type="ECO:0000313" key="2">
    <source>
        <dbReference type="Proteomes" id="UP000231960"/>
    </source>
</evidence>
<dbReference type="SUPFAM" id="SSF51556">
    <property type="entry name" value="Metallo-dependent hydrolases"/>
    <property type="match status" value="1"/>
</dbReference>